<protein>
    <submittedName>
        <fullName evidence="1">DUF4262 domain-containing protein</fullName>
    </submittedName>
</protein>
<accession>A0ABS3ZN01</accession>
<dbReference type="EMBL" id="JAGIKT010000001">
    <property type="protein sequence ID" value="MBP0109539.1"/>
    <property type="molecule type" value="Genomic_DNA"/>
</dbReference>
<gene>
    <name evidence="1" type="ORF">JWS04_00170</name>
</gene>
<comment type="caution">
    <text evidence="1">The sequence shown here is derived from an EMBL/GenBank/DDBJ whole genome shotgun (WGS) entry which is preliminary data.</text>
</comment>
<name>A0ABS3ZN01_9BRAD</name>
<dbReference type="InterPro" id="IPR025358">
    <property type="entry name" value="DUF4262"/>
</dbReference>
<organism evidence="1 2">
    <name type="scientific">Bradyrhizobium vignae</name>
    <dbReference type="NCBI Taxonomy" id="1549949"/>
    <lineage>
        <taxon>Bacteria</taxon>
        <taxon>Pseudomonadati</taxon>
        <taxon>Pseudomonadota</taxon>
        <taxon>Alphaproteobacteria</taxon>
        <taxon>Hyphomicrobiales</taxon>
        <taxon>Nitrobacteraceae</taxon>
        <taxon>Bradyrhizobium</taxon>
    </lineage>
</organism>
<keyword evidence="2" id="KW-1185">Reference proteome</keyword>
<evidence type="ECO:0000313" key="1">
    <source>
        <dbReference type="EMBL" id="MBP0109539.1"/>
    </source>
</evidence>
<dbReference type="RefSeq" id="WP_129145541.1">
    <property type="nucleotide sequence ID" value="NZ_JAGIKT010000001.1"/>
</dbReference>
<dbReference type="Proteomes" id="UP000669317">
    <property type="component" value="Unassembled WGS sequence"/>
</dbReference>
<dbReference type="Pfam" id="PF14081">
    <property type="entry name" value="DUF4262"/>
    <property type="match status" value="1"/>
</dbReference>
<evidence type="ECO:0000313" key="2">
    <source>
        <dbReference type="Proteomes" id="UP000669317"/>
    </source>
</evidence>
<sequence length="189" mass="21609">MSVSECEATKTPNVATLIRATLVSSEEKMQDQFEWPEPEHEADKIILRNVRNHGCHITGIPDANPSFSFSIGLHLNYGHPELIIFGQRAETAQAIINLIRDRVAAGHQFVDGDVADDMLENGYKLGFWQVPLGVYREYLGTAIWFYQKSRFAFPCLQVIWQDANRRFPWEKECSPTVKKDQPLLKKMVS</sequence>
<proteinExistence type="predicted"/>
<reference evidence="1 2" key="1">
    <citation type="submission" date="2021-03" db="EMBL/GenBank/DDBJ databases">
        <title>Genome Sequence of Bradyrhizobium vignae strain ISRA400.</title>
        <authorList>
            <person name="Tisa L.S."/>
            <person name="Svistoonoff S."/>
            <person name="Hocher V."/>
            <person name="Fall S."/>
            <person name="Zaiya A."/>
            <person name="Naing D."/>
            <person name="Niang N."/>
            <person name="Diouf A."/>
            <person name="Dasylva M.C."/>
            <person name="Toure O."/>
            <person name="Gueye M."/>
            <person name="Gully D."/>
            <person name="Tisseyre P."/>
            <person name="Simpson S."/>
            <person name="Morris K."/>
            <person name="Thomas W.K."/>
        </authorList>
    </citation>
    <scope>NUCLEOTIDE SEQUENCE [LARGE SCALE GENOMIC DNA]</scope>
    <source>
        <strain evidence="1 2">ISRA400</strain>
    </source>
</reference>